<accession>C5BKX6</accession>
<proteinExistence type="predicted"/>
<evidence type="ECO:0000313" key="4">
    <source>
        <dbReference type="Proteomes" id="UP000009080"/>
    </source>
</evidence>
<feature type="compositionally biased region" description="Low complexity" evidence="1">
    <location>
        <begin position="26"/>
        <end position="44"/>
    </location>
</feature>
<evidence type="ECO:0000313" key="3">
    <source>
        <dbReference type="EMBL" id="ACR12098.1"/>
    </source>
</evidence>
<dbReference type="RefSeq" id="WP_015818210.1">
    <property type="nucleotide sequence ID" value="NC_012997.1"/>
</dbReference>
<dbReference type="HOGENOM" id="CLU_590424_0_0_6"/>
<organism evidence="3 4">
    <name type="scientific">Teredinibacter turnerae (strain ATCC 39867 / T7901)</name>
    <dbReference type="NCBI Taxonomy" id="377629"/>
    <lineage>
        <taxon>Bacteria</taxon>
        <taxon>Pseudomonadati</taxon>
        <taxon>Pseudomonadota</taxon>
        <taxon>Gammaproteobacteria</taxon>
        <taxon>Cellvibrionales</taxon>
        <taxon>Cellvibrionaceae</taxon>
        <taxon>Teredinibacter</taxon>
    </lineage>
</organism>
<feature type="domain" description="DUF5610" evidence="2">
    <location>
        <begin position="78"/>
        <end position="183"/>
    </location>
</feature>
<dbReference type="KEGG" id="ttu:TERTU_2411"/>
<dbReference type="EMBL" id="CP001614">
    <property type="protein sequence ID" value="ACR12098.1"/>
    <property type="molecule type" value="Genomic_DNA"/>
</dbReference>
<dbReference type="Proteomes" id="UP000009080">
    <property type="component" value="Chromosome"/>
</dbReference>
<sequence length="463" mass="50858">MMHSLSPSQRHSQSYAQTQTTTVRWQSSYQSSQTQSDGSQVTVSAQLSTSYSSETRYIPGSNRPPVTYEPPDRWQRAAGNGANSTNQAETANTADVPPVTQPKERNSAATTILAFIEQRLATDLEEGASPEQLQSRLQAGMDGFLQGYNEALEQLKAMGFYEGSVKTAVDETYEQMMSGFKELADQYGLEMPNVAEQSSDSSKLTQPVQDAPQVISSSPADAFAGFLAKIYEKIEATSLATLMAPTSDFYSFLDAEASESRSFSFNLRTRDGDQVTIETYADRGVRAQGDGNSVRLDVAGMENLSFRVKGELDADELNAISDLLSQVNDIADVFFSGDVEQAFNKALEIGFDSDEIARFSVNLTHVQYRRLDEAYGSVAQGSVRGPQSNSDAHQPLVDNKFEKLSAFIQQLNELRERSGNLGIQSDALKELVRFGSEARFGNHPQFDRFIPFVSGLMEDLAQA</sequence>
<feature type="compositionally biased region" description="Polar residues" evidence="1">
    <location>
        <begin position="1"/>
        <end position="25"/>
    </location>
</feature>
<feature type="compositionally biased region" description="Polar residues" evidence="1">
    <location>
        <begin position="81"/>
        <end position="93"/>
    </location>
</feature>
<evidence type="ECO:0000256" key="1">
    <source>
        <dbReference type="SAM" id="MobiDB-lite"/>
    </source>
</evidence>
<protein>
    <recommendedName>
        <fullName evidence="2">DUF5610 domain-containing protein</fullName>
    </recommendedName>
</protein>
<dbReference type="AlphaFoldDB" id="C5BKX6"/>
<dbReference type="Pfam" id="PF18433">
    <property type="entry name" value="DUF5610"/>
    <property type="match status" value="1"/>
</dbReference>
<evidence type="ECO:0000259" key="2">
    <source>
        <dbReference type="Pfam" id="PF18433"/>
    </source>
</evidence>
<feature type="region of interest" description="Disordered" evidence="1">
    <location>
        <begin position="1"/>
        <end position="105"/>
    </location>
</feature>
<dbReference type="STRING" id="377629.TERTU_2411"/>
<dbReference type="OrthoDB" id="7366224at2"/>
<keyword evidence="4" id="KW-1185">Reference proteome</keyword>
<dbReference type="eggNOG" id="COG3170">
    <property type="taxonomic scope" value="Bacteria"/>
</dbReference>
<name>C5BKX6_TERTT</name>
<dbReference type="Gene3D" id="1.10.132.90">
    <property type="match status" value="1"/>
</dbReference>
<dbReference type="InterPro" id="IPR041651">
    <property type="entry name" value="DUF5610"/>
</dbReference>
<reference evidence="3 4" key="1">
    <citation type="journal article" date="2009" name="PLoS ONE">
        <title>The complete genome of Teredinibacter turnerae T7901: an intracellular endosymbiont of marine wood-boring bivalves (shipworms).</title>
        <authorList>
            <person name="Yang J.C."/>
            <person name="Madupu R."/>
            <person name="Durkin A.S."/>
            <person name="Ekborg N.A."/>
            <person name="Pedamallu C.S."/>
            <person name="Hostetler J.B."/>
            <person name="Radune D."/>
            <person name="Toms B.S."/>
            <person name="Henrissat B."/>
            <person name="Coutinho P.M."/>
            <person name="Schwarz S."/>
            <person name="Field L."/>
            <person name="Trindade-Silva A.E."/>
            <person name="Soares C.A.G."/>
            <person name="Elshahawi S."/>
            <person name="Hanora A."/>
            <person name="Schmidt E.W."/>
            <person name="Haygood M.G."/>
            <person name="Posfai J."/>
            <person name="Benner J."/>
            <person name="Madinger C."/>
            <person name="Nove J."/>
            <person name="Anton B."/>
            <person name="Chaudhary K."/>
            <person name="Foster J."/>
            <person name="Holman A."/>
            <person name="Kumar S."/>
            <person name="Lessard P.A."/>
            <person name="Luyten Y.A."/>
            <person name="Slatko B."/>
            <person name="Wood N."/>
            <person name="Wu B."/>
            <person name="Teplitski M."/>
            <person name="Mougous J.D."/>
            <person name="Ward N."/>
            <person name="Eisen J.A."/>
            <person name="Badger J.H."/>
            <person name="Distel D.L."/>
        </authorList>
    </citation>
    <scope>NUCLEOTIDE SEQUENCE [LARGE SCALE GENOMIC DNA]</scope>
    <source>
        <strain evidence="4">ATCC 39867 / T7901</strain>
    </source>
</reference>
<feature type="compositionally biased region" description="Polar residues" evidence="1">
    <location>
        <begin position="45"/>
        <end position="55"/>
    </location>
</feature>
<gene>
    <name evidence="3" type="ordered locus">TERTU_2411</name>
</gene>